<keyword evidence="2" id="KW-1185">Reference proteome</keyword>
<dbReference type="Proteomes" id="UP000606974">
    <property type="component" value="Unassembled WGS sequence"/>
</dbReference>
<name>A0A8H7A5L0_9EURO</name>
<sequence length="143" mass="15645">MISLPNRPEAKSRSGGDLEGINSRLHELTYFGYSTSSCFAHPVVPPVPCLQFTGTGNGLDPDGIHDPNAYGIKAMHRVRTYIKPSAKSSPHLKINITENSVILIAAILASFNTTDVVKIITWSTAYAVFPVPTFEEHKGYMLK</sequence>
<dbReference type="OrthoDB" id="10025998at2759"/>
<gene>
    <name evidence="1" type="ORF">GJ744_005486</name>
</gene>
<reference evidence="1" key="1">
    <citation type="submission" date="2020-02" db="EMBL/GenBank/DDBJ databases">
        <authorList>
            <person name="Palmer J.M."/>
        </authorList>
    </citation>
    <scope>NUCLEOTIDE SEQUENCE</scope>
    <source>
        <strain evidence="1">EPUS1.4</strain>
        <tissue evidence="1">Thallus</tissue>
    </source>
</reference>
<protein>
    <submittedName>
        <fullName evidence="1">Uncharacterized protein</fullName>
    </submittedName>
</protein>
<dbReference type="AlphaFoldDB" id="A0A8H7A5L0"/>
<dbReference type="EMBL" id="JAACFV010000238">
    <property type="protein sequence ID" value="KAF7502568.1"/>
    <property type="molecule type" value="Genomic_DNA"/>
</dbReference>
<proteinExistence type="predicted"/>
<organism evidence="1 2">
    <name type="scientific">Endocarpon pusillum</name>
    <dbReference type="NCBI Taxonomy" id="364733"/>
    <lineage>
        <taxon>Eukaryota</taxon>
        <taxon>Fungi</taxon>
        <taxon>Dikarya</taxon>
        <taxon>Ascomycota</taxon>
        <taxon>Pezizomycotina</taxon>
        <taxon>Eurotiomycetes</taxon>
        <taxon>Chaetothyriomycetidae</taxon>
        <taxon>Verrucariales</taxon>
        <taxon>Verrucariaceae</taxon>
        <taxon>Endocarpon</taxon>
    </lineage>
</organism>
<evidence type="ECO:0000313" key="2">
    <source>
        <dbReference type="Proteomes" id="UP000606974"/>
    </source>
</evidence>
<comment type="caution">
    <text evidence="1">The sequence shown here is derived from an EMBL/GenBank/DDBJ whole genome shotgun (WGS) entry which is preliminary data.</text>
</comment>
<evidence type="ECO:0000313" key="1">
    <source>
        <dbReference type="EMBL" id="KAF7502568.1"/>
    </source>
</evidence>
<accession>A0A8H7A5L0</accession>